<sequence length="130" mass="14498">MSKAFHYGCFTDAGFPSEHRVVFRAAIQDFDDACDFAVPSDDRVDTAIAGQLRQVDAVFVQQAAFAAAFAAAGSFRGRRLLIILFLVLLHLFEEGIQITERKWVHWALGSWIRIVLLRLSGFELLVAVLA</sequence>
<evidence type="ECO:0000313" key="1">
    <source>
        <dbReference type="EMBL" id="MPN16493.1"/>
    </source>
</evidence>
<dbReference type="EMBL" id="VSSQ01063455">
    <property type="protein sequence ID" value="MPN16493.1"/>
    <property type="molecule type" value="Genomic_DNA"/>
</dbReference>
<dbReference type="AlphaFoldDB" id="A0A645FX47"/>
<comment type="caution">
    <text evidence="1">The sequence shown here is derived from an EMBL/GenBank/DDBJ whole genome shotgun (WGS) entry which is preliminary data.</text>
</comment>
<reference evidence="1" key="1">
    <citation type="submission" date="2019-08" db="EMBL/GenBank/DDBJ databases">
        <authorList>
            <person name="Kucharzyk K."/>
            <person name="Murdoch R.W."/>
            <person name="Higgins S."/>
            <person name="Loffler F."/>
        </authorList>
    </citation>
    <scope>NUCLEOTIDE SEQUENCE</scope>
</reference>
<gene>
    <name evidence="1" type="ORF">SDC9_163837</name>
</gene>
<accession>A0A645FX47</accession>
<name>A0A645FX47_9ZZZZ</name>
<protein>
    <submittedName>
        <fullName evidence="1">Uncharacterized protein</fullName>
    </submittedName>
</protein>
<dbReference type="AntiFam" id="ANF00007">
    <property type="entry name" value="Shadow ORF (opposite clpB)"/>
</dbReference>
<organism evidence="1">
    <name type="scientific">bioreactor metagenome</name>
    <dbReference type="NCBI Taxonomy" id="1076179"/>
    <lineage>
        <taxon>unclassified sequences</taxon>
        <taxon>metagenomes</taxon>
        <taxon>ecological metagenomes</taxon>
    </lineage>
</organism>
<proteinExistence type="predicted"/>